<evidence type="ECO:0000259" key="2">
    <source>
        <dbReference type="PROSITE" id="PS51192"/>
    </source>
</evidence>
<name>A0A3G9J7M5_9FIRM</name>
<dbReference type="KEGG" id="ebm:SG0102_14960"/>
<dbReference type="SMART" id="SM00487">
    <property type="entry name" value="DEXDc"/>
    <property type="match status" value="1"/>
</dbReference>
<dbReference type="SMART" id="SM00490">
    <property type="entry name" value="HELICc"/>
    <property type="match status" value="1"/>
</dbReference>
<evidence type="ECO:0000259" key="3">
    <source>
        <dbReference type="PROSITE" id="PS51194"/>
    </source>
</evidence>
<dbReference type="SUPFAM" id="SSF52540">
    <property type="entry name" value="P-loop containing nucleoside triphosphate hydrolases"/>
    <property type="match status" value="2"/>
</dbReference>
<dbReference type="InterPro" id="IPR049730">
    <property type="entry name" value="SNF2/RAD54-like_C"/>
</dbReference>
<dbReference type="PROSITE" id="PS51194">
    <property type="entry name" value="HELICASE_CTER"/>
    <property type="match status" value="1"/>
</dbReference>
<dbReference type="InterPro" id="IPR027417">
    <property type="entry name" value="P-loop_NTPase"/>
</dbReference>
<dbReference type="InterPro" id="IPR001650">
    <property type="entry name" value="Helicase_C-like"/>
</dbReference>
<protein>
    <recommendedName>
        <fullName evidence="6">Helicase</fullName>
    </recommendedName>
</protein>
<dbReference type="InParanoid" id="A0A3G9J7M5"/>
<dbReference type="AlphaFoldDB" id="A0A3G9J7M5"/>
<dbReference type="GO" id="GO:0016787">
    <property type="term" value="F:hydrolase activity"/>
    <property type="evidence" value="ECO:0007669"/>
    <property type="project" value="UniProtKB-KW"/>
</dbReference>
<dbReference type="InterPro" id="IPR000330">
    <property type="entry name" value="SNF2_N"/>
</dbReference>
<dbReference type="InterPro" id="IPR022138">
    <property type="entry name" value="DUF3670"/>
</dbReference>
<keyword evidence="5" id="KW-1185">Reference proteome</keyword>
<evidence type="ECO:0008006" key="6">
    <source>
        <dbReference type="Google" id="ProtNLM"/>
    </source>
</evidence>
<dbReference type="Pfam" id="PF00271">
    <property type="entry name" value="Helicase_C"/>
    <property type="match status" value="1"/>
</dbReference>
<feature type="domain" description="Helicase ATP-binding" evidence="2">
    <location>
        <begin position="406"/>
        <end position="564"/>
    </location>
</feature>
<dbReference type="Gene3D" id="3.40.50.10810">
    <property type="entry name" value="Tandem AAA-ATPase domain"/>
    <property type="match status" value="1"/>
</dbReference>
<organism evidence="4 5">
    <name type="scientific">Intestinibaculum porci</name>
    <dbReference type="NCBI Taxonomy" id="2487118"/>
    <lineage>
        <taxon>Bacteria</taxon>
        <taxon>Bacillati</taxon>
        <taxon>Bacillota</taxon>
        <taxon>Erysipelotrichia</taxon>
        <taxon>Erysipelotrichales</taxon>
        <taxon>Erysipelotrichaceae</taxon>
        <taxon>Intestinibaculum</taxon>
    </lineage>
</organism>
<dbReference type="Pfam" id="PF00176">
    <property type="entry name" value="SNF2-rel_dom"/>
    <property type="match status" value="1"/>
</dbReference>
<dbReference type="Pfam" id="PF12419">
    <property type="entry name" value="DUF3670"/>
    <property type="match status" value="1"/>
</dbReference>
<dbReference type="Proteomes" id="UP000268059">
    <property type="component" value="Chromosome"/>
</dbReference>
<evidence type="ECO:0000313" key="4">
    <source>
        <dbReference type="EMBL" id="BBH26562.1"/>
    </source>
</evidence>
<dbReference type="PROSITE" id="PS51192">
    <property type="entry name" value="HELICASE_ATP_BIND_1"/>
    <property type="match status" value="1"/>
</dbReference>
<keyword evidence="1" id="KW-0378">Hydrolase</keyword>
<evidence type="ECO:0000313" key="5">
    <source>
        <dbReference type="Proteomes" id="UP000268059"/>
    </source>
</evidence>
<dbReference type="Gene3D" id="3.40.50.300">
    <property type="entry name" value="P-loop containing nucleotide triphosphate hydrolases"/>
    <property type="match status" value="1"/>
</dbReference>
<proteinExistence type="predicted"/>
<dbReference type="GO" id="GO:0005524">
    <property type="term" value="F:ATP binding"/>
    <property type="evidence" value="ECO:0007669"/>
    <property type="project" value="InterPro"/>
</dbReference>
<dbReference type="PANTHER" id="PTHR10799">
    <property type="entry name" value="SNF2/RAD54 HELICASE FAMILY"/>
    <property type="match status" value="1"/>
</dbReference>
<feature type="domain" description="Helicase C-terminal" evidence="3">
    <location>
        <begin position="690"/>
        <end position="844"/>
    </location>
</feature>
<dbReference type="EMBL" id="AP019309">
    <property type="protein sequence ID" value="BBH26562.1"/>
    <property type="molecule type" value="Genomic_DNA"/>
</dbReference>
<dbReference type="InterPro" id="IPR038718">
    <property type="entry name" value="SNF2-like_sf"/>
</dbReference>
<accession>A0A3G9J7M5</accession>
<reference evidence="4 5" key="1">
    <citation type="submission" date="2018-11" db="EMBL/GenBank/DDBJ databases">
        <title>Novel Erysipelotrichaceae bacterium isolated from small intestine of a swine.</title>
        <authorList>
            <person name="Kim J.S."/>
            <person name="Choe H."/>
            <person name="Lee Y.R."/>
            <person name="Kim K.M."/>
            <person name="Park D.S."/>
        </authorList>
    </citation>
    <scope>NUCLEOTIDE SEQUENCE [LARGE SCALE GENOMIC DNA]</scope>
    <source>
        <strain evidence="4 5">SG0102</strain>
    </source>
</reference>
<dbReference type="InterPro" id="IPR014001">
    <property type="entry name" value="Helicase_ATP-bd"/>
</dbReference>
<gene>
    <name evidence="4" type="ORF">SG0102_14960</name>
</gene>
<evidence type="ECO:0000256" key="1">
    <source>
        <dbReference type="ARBA" id="ARBA00022801"/>
    </source>
</evidence>
<sequence>MHLHFIFTPESFQVDDLNVKNKGDLALMERFQSDKYASLYALAFQNEIDTPTGRFLTSVAKAFVDTISRQSEIEVAREETKIELDEDIIDHLLSQVPFAIGSEFINEKWLRLNMKALNQVFHDELKDFNGPVSLYFEEKMQDLKVAKRIYFHLVDYLYNEEYPFAFMATYATKDAQGRIRHRPLEAALTQYKKDQGQLIALLSSLNKASSKVKEIRDLMDSGELFHPIRLTVKEAYALLKQVPVIESCGIKCRVPNWWKRKQSSIGLSLKLGEKEPSLMGLDSLLNVKPSLEVNGHTLTKAEIQALLKQEEGLTYLNGNWVEVNHKRLEELLEELEHYDGTMSLKEALTSSFLTDESGEEIQITNGEWLRSFKTQLRKPETLEMSVPDDLQATLRPYQVQGYKWLSMMNTFGFGACLADDMGLGKTLQVISFLEKMRESQEAHALLIVPASLLGNWESELKKFAPHLDFTILHTSRAKVIKDYVDHIPFLTITTYGLATKIAALSERKWDALILDEAQAIKNPKTKQSVGIKKLSSRMRIAMTGTPIENDYSNLWSLFDFLNKGLLGTLNEFKAFTNELAQDPGNISKLRAMVSPFILRRLKTDSSIIKDLPDKVEVTDHIQLSKKQVALYNQEVDNLKETIVKVPPKERRGLVLKYITRFKQICNHPDQFAHDEIFKPSDSGKFEMLKDVCEIILEKRERVLVFTQYKELCEPLSHYLESIFHKKGLIINGSTPVKKRQAYVEAFNGETYIPYMVLTVKAAGTGLNLTGANHVIHFDRWWNPAVENQASDRAYRIGQTKKVIVHKFVCTGTIEEKVDEMIAKKQKMANDILASAGENWITDLDDRELVDLFTLEV</sequence>
<dbReference type="CDD" id="cd18793">
    <property type="entry name" value="SF2_C_SNF"/>
    <property type="match status" value="1"/>
</dbReference>
<dbReference type="RefSeq" id="WP_231999754.1">
    <property type="nucleotide sequence ID" value="NZ_AP019309.1"/>
</dbReference>
<dbReference type="FunCoup" id="A0A3G9J7M5">
    <property type="interactions" value="235"/>
</dbReference>